<dbReference type="AlphaFoldDB" id="A0A2W7ND56"/>
<evidence type="ECO:0000256" key="3">
    <source>
        <dbReference type="SAM" id="SignalP"/>
    </source>
</evidence>
<keyword evidence="2" id="KW-0472">Membrane</keyword>
<name>A0A2W7ND56_9RHOB</name>
<evidence type="ECO:0000313" key="5">
    <source>
        <dbReference type="EMBL" id="PZX17553.1"/>
    </source>
</evidence>
<feature type="domain" description="Outer membrane protein assembly factor BamE" evidence="4">
    <location>
        <begin position="28"/>
        <end position="103"/>
    </location>
</feature>
<dbReference type="PROSITE" id="PS51257">
    <property type="entry name" value="PROKAR_LIPOPROTEIN"/>
    <property type="match status" value="1"/>
</dbReference>
<evidence type="ECO:0000256" key="1">
    <source>
        <dbReference type="ARBA" id="ARBA00022729"/>
    </source>
</evidence>
<accession>A0A2W7ND56</accession>
<evidence type="ECO:0000313" key="6">
    <source>
        <dbReference type="Proteomes" id="UP000248916"/>
    </source>
</evidence>
<feature type="chain" id="PRO_5016040211" evidence="3">
    <location>
        <begin position="22"/>
        <end position="148"/>
    </location>
</feature>
<dbReference type="RefSeq" id="WP_234822509.1">
    <property type="nucleotide sequence ID" value="NZ_QKZL01000004.1"/>
</dbReference>
<reference evidence="5 6" key="1">
    <citation type="submission" date="2018-06" db="EMBL/GenBank/DDBJ databases">
        <title>Genomic Encyclopedia of Archaeal and Bacterial Type Strains, Phase II (KMG-II): from individual species to whole genera.</title>
        <authorList>
            <person name="Goeker M."/>
        </authorList>
    </citation>
    <scope>NUCLEOTIDE SEQUENCE [LARGE SCALE GENOMIC DNA]</scope>
    <source>
        <strain evidence="5 6">DSM 22009</strain>
    </source>
</reference>
<organism evidence="5 6">
    <name type="scientific">Palleronia aestuarii</name>
    <dbReference type="NCBI Taxonomy" id="568105"/>
    <lineage>
        <taxon>Bacteria</taxon>
        <taxon>Pseudomonadati</taxon>
        <taxon>Pseudomonadota</taxon>
        <taxon>Alphaproteobacteria</taxon>
        <taxon>Rhodobacterales</taxon>
        <taxon>Roseobacteraceae</taxon>
        <taxon>Palleronia</taxon>
    </lineage>
</organism>
<gene>
    <name evidence="5" type="ORF">LX81_01278</name>
</gene>
<evidence type="ECO:0000259" key="4">
    <source>
        <dbReference type="Pfam" id="PF04355"/>
    </source>
</evidence>
<dbReference type="InterPro" id="IPR007450">
    <property type="entry name" value="BamE_dom"/>
</dbReference>
<proteinExistence type="predicted"/>
<dbReference type="Pfam" id="PF04355">
    <property type="entry name" value="BamE"/>
    <property type="match status" value="1"/>
</dbReference>
<dbReference type="InterPro" id="IPR037873">
    <property type="entry name" value="BamE-like"/>
</dbReference>
<keyword evidence="1 3" id="KW-0732">Signal</keyword>
<comment type="caution">
    <text evidence="5">The sequence shown here is derived from an EMBL/GenBank/DDBJ whole genome shotgun (WGS) entry which is preliminary data.</text>
</comment>
<dbReference type="Proteomes" id="UP000248916">
    <property type="component" value="Unassembled WGS sequence"/>
</dbReference>
<dbReference type="GO" id="GO:0019867">
    <property type="term" value="C:outer membrane"/>
    <property type="evidence" value="ECO:0007669"/>
    <property type="project" value="InterPro"/>
</dbReference>
<dbReference type="EMBL" id="QKZL01000004">
    <property type="protein sequence ID" value="PZX17553.1"/>
    <property type="molecule type" value="Genomic_DNA"/>
</dbReference>
<evidence type="ECO:0000256" key="2">
    <source>
        <dbReference type="ARBA" id="ARBA00023136"/>
    </source>
</evidence>
<protein>
    <submittedName>
        <fullName evidence="5">Beta-barrel assembly machine subunit BamE</fullName>
    </submittedName>
</protein>
<keyword evidence="6" id="KW-1185">Reference proteome</keyword>
<dbReference type="Gene3D" id="3.30.1450.10">
    <property type="match status" value="1"/>
</dbReference>
<feature type="signal peptide" evidence="3">
    <location>
        <begin position="1"/>
        <end position="21"/>
    </location>
</feature>
<sequence length="148" mass="16125">MAAAMRGVGAILLVLTLTACAAVYRNHGYVPSDQSMATLQVGRDTREEVAQAVGRPTSTGILDTGGWYYVESRFRHRGYAAPEEIDREVVAISFTDGGVLRNIERFGLEDGRVVRLSRRTTDGGTQEIGFLRQLFGNVGNLNAADFVD</sequence>